<feature type="region of interest" description="Disordered" evidence="6">
    <location>
        <begin position="74"/>
        <end position="93"/>
    </location>
</feature>
<dbReference type="KEGG" id="aprs:BI364_04905"/>
<comment type="catalytic activity">
    <reaction evidence="2">
        <text>4-(gamma-L-glutamylamino)butanoate + H2O = 4-aminobutanoate + L-glutamate</text>
        <dbReference type="Rhea" id="RHEA:19737"/>
        <dbReference type="ChEBI" id="CHEBI:15377"/>
        <dbReference type="ChEBI" id="CHEBI:29985"/>
        <dbReference type="ChEBI" id="CHEBI:58800"/>
        <dbReference type="ChEBI" id="CHEBI:59888"/>
        <dbReference type="EC" id="3.5.1.94"/>
    </reaction>
</comment>
<dbReference type="GO" id="GO:0005829">
    <property type="term" value="C:cytosol"/>
    <property type="evidence" value="ECO:0007669"/>
    <property type="project" value="TreeGrafter"/>
</dbReference>
<comment type="function">
    <text evidence="3">Involved in the breakdown of putrescine via hydrolysis of the gamma-glutamyl linkage of gamma-glutamyl-gamma-aminobutyrate.</text>
</comment>
<evidence type="ECO:0000256" key="1">
    <source>
        <dbReference type="ARBA" id="ARBA00011083"/>
    </source>
</evidence>
<evidence type="ECO:0000313" key="8">
    <source>
        <dbReference type="Proteomes" id="UP000095401"/>
    </source>
</evidence>
<accession>A0A1D8ILU7</accession>
<protein>
    <recommendedName>
        <fullName evidence="5">gamma-glutamyl-gamma-aminobutyrate hydrolase</fullName>
        <ecNumber evidence="5">3.5.1.94</ecNumber>
    </recommendedName>
</protein>
<evidence type="ECO:0000256" key="4">
    <source>
        <dbReference type="ARBA" id="ARBA00060634"/>
    </source>
</evidence>
<evidence type="ECO:0000256" key="3">
    <source>
        <dbReference type="ARBA" id="ARBA00055068"/>
    </source>
</evidence>
<sequence>MVVRMSDRKPLIAIPADARLLGPHVFHAAAEKYLRAVTDVVGGLPFILPVMAEQLSFDDVLGRVDGILLPGSPSNVEPHHYDGPPSAPDTAHDPARDAFTLPLIQAALARGVPIFAICRGLQEMNVALGGSLHQRVQELPGMQDHREDTTQSLEVQYGPSHEVSILPGGLLADLLGQPRILVNSLHWQGVDRLAPGLRAEAVADDGLVEAFTVPSAPGFNLAVQWHPEWHATENPVSMAMFIAFGDACRLRRQTGG</sequence>
<dbReference type="FunFam" id="3.40.50.880:FF:000030">
    <property type="entry name" value="Gamma-glutamyl-gamma-aminobutyrate hydrolase PuuD"/>
    <property type="match status" value="1"/>
</dbReference>
<dbReference type="AlphaFoldDB" id="A0A1D8ILU7"/>
<evidence type="ECO:0000256" key="5">
    <source>
        <dbReference type="ARBA" id="ARBA00066788"/>
    </source>
</evidence>
<comment type="similarity">
    <text evidence="1">Belongs to the peptidase C26 family.</text>
</comment>
<evidence type="ECO:0000313" key="7">
    <source>
        <dbReference type="EMBL" id="AOU97414.1"/>
    </source>
</evidence>
<dbReference type="PROSITE" id="PS51273">
    <property type="entry name" value="GATASE_TYPE_1"/>
    <property type="match status" value="1"/>
</dbReference>
<dbReference type="Proteomes" id="UP000095401">
    <property type="component" value="Chromosome"/>
</dbReference>
<dbReference type="GO" id="GO:0006598">
    <property type="term" value="P:polyamine catabolic process"/>
    <property type="evidence" value="ECO:0007669"/>
    <property type="project" value="TreeGrafter"/>
</dbReference>
<dbReference type="CDD" id="cd01745">
    <property type="entry name" value="GATase1_2"/>
    <property type="match status" value="1"/>
</dbReference>
<reference evidence="8" key="1">
    <citation type="submission" date="2016-09" db="EMBL/GenBank/DDBJ databases">
        <title>Acidihalobacter prosperus F5.</title>
        <authorList>
            <person name="Khaleque H.N."/>
            <person name="Ramsay J.P."/>
            <person name="Kaksonen A.H."/>
            <person name="Boxall N.J."/>
            <person name="Watkin E.L.J."/>
        </authorList>
    </citation>
    <scope>NUCLEOTIDE SEQUENCE [LARGE SCALE GENOMIC DNA]</scope>
    <source>
        <strain evidence="8">F5</strain>
    </source>
</reference>
<name>A0A1D8ILU7_9GAMM</name>
<dbReference type="SUPFAM" id="SSF52317">
    <property type="entry name" value="Class I glutamine amidotransferase-like"/>
    <property type="match status" value="1"/>
</dbReference>
<organism evidence="7 8">
    <name type="scientific">Acidihalobacter yilgarnensis</name>
    <dbReference type="NCBI Taxonomy" id="2819280"/>
    <lineage>
        <taxon>Bacteria</taxon>
        <taxon>Pseudomonadati</taxon>
        <taxon>Pseudomonadota</taxon>
        <taxon>Gammaproteobacteria</taxon>
        <taxon>Chromatiales</taxon>
        <taxon>Ectothiorhodospiraceae</taxon>
        <taxon>Acidihalobacter</taxon>
    </lineage>
</organism>
<dbReference type="GO" id="GO:0033969">
    <property type="term" value="F:gamma-glutamyl-gamma-aminobutyrate hydrolase activity"/>
    <property type="evidence" value="ECO:0007669"/>
    <property type="project" value="UniProtKB-EC"/>
</dbReference>
<gene>
    <name evidence="7" type="ORF">BI364_04905</name>
</gene>
<keyword evidence="8" id="KW-1185">Reference proteome</keyword>
<dbReference type="Gene3D" id="3.40.50.880">
    <property type="match status" value="1"/>
</dbReference>
<dbReference type="PANTHER" id="PTHR43235">
    <property type="entry name" value="GLUTAMINE AMIDOTRANSFERASE PB2B2.05-RELATED"/>
    <property type="match status" value="1"/>
</dbReference>
<dbReference type="EC" id="3.5.1.94" evidence="5"/>
<evidence type="ECO:0000256" key="2">
    <source>
        <dbReference type="ARBA" id="ARBA00052718"/>
    </source>
</evidence>
<comment type="pathway">
    <text evidence="4">Amine and polyamine degradation; putrescine degradation; 4-aminobutanoate from putrescine: step 4/4.</text>
</comment>
<dbReference type="InterPro" id="IPR011697">
    <property type="entry name" value="Peptidase_C26"/>
</dbReference>
<evidence type="ECO:0000256" key="6">
    <source>
        <dbReference type="SAM" id="MobiDB-lite"/>
    </source>
</evidence>
<proteinExistence type="inferred from homology"/>
<dbReference type="InterPro" id="IPR044668">
    <property type="entry name" value="PuuD-like"/>
</dbReference>
<dbReference type="EMBL" id="CP017415">
    <property type="protein sequence ID" value="AOU97414.1"/>
    <property type="molecule type" value="Genomic_DNA"/>
</dbReference>
<dbReference type="InterPro" id="IPR029062">
    <property type="entry name" value="Class_I_gatase-like"/>
</dbReference>
<dbReference type="Pfam" id="PF07722">
    <property type="entry name" value="Peptidase_C26"/>
    <property type="match status" value="1"/>
</dbReference>
<dbReference type="PANTHER" id="PTHR43235:SF1">
    <property type="entry name" value="GLUTAMINE AMIDOTRANSFERASE PB2B2.05-RELATED"/>
    <property type="match status" value="1"/>
</dbReference>